<dbReference type="NCBIfam" id="TIGR00254">
    <property type="entry name" value="GGDEF"/>
    <property type="match status" value="1"/>
</dbReference>
<dbReference type="InterPro" id="IPR043128">
    <property type="entry name" value="Rev_trsase/Diguanyl_cyclase"/>
</dbReference>
<accession>A0ABT4YQB3</accession>
<keyword evidence="4" id="KW-0812">Transmembrane</keyword>
<organism evidence="6 7">
    <name type="scientific">Vibrio algarum</name>
    <dbReference type="NCBI Taxonomy" id="3020714"/>
    <lineage>
        <taxon>Bacteria</taxon>
        <taxon>Pseudomonadati</taxon>
        <taxon>Pseudomonadota</taxon>
        <taxon>Gammaproteobacteria</taxon>
        <taxon>Vibrionales</taxon>
        <taxon>Vibrionaceae</taxon>
        <taxon>Vibrio</taxon>
    </lineage>
</organism>
<dbReference type="SUPFAM" id="SSF55073">
    <property type="entry name" value="Nucleotide cyclase"/>
    <property type="match status" value="1"/>
</dbReference>
<dbReference type="EC" id="2.7.7.65" evidence="1"/>
<protein>
    <recommendedName>
        <fullName evidence="1">diguanylate cyclase</fullName>
        <ecNumber evidence="1">2.7.7.65</ecNumber>
    </recommendedName>
</protein>
<feature type="transmembrane region" description="Helical" evidence="4">
    <location>
        <begin position="27"/>
        <end position="49"/>
    </location>
</feature>
<dbReference type="PANTHER" id="PTHR45138:SF9">
    <property type="entry name" value="DIGUANYLATE CYCLASE DGCM-RELATED"/>
    <property type="match status" value="1"/>
</dbReference>
<dbReference type="InterPro" id="IPR000160">
    <property type="entry name" value="GGDEF_dom"/>
</dbReference>
<dbReference type="EMBL" id="JAQLOI010000001">
    <property type="protein sequence ID" value="MDB1123396.1"/>
    <property type="molecule type" value="Genomic_DNA"/>
</dbReference>
<proteinExistence type="predicted"/>
<evidence type="ECO:0000256" key="1">
    <source>
        <dbReference type="ARBA" id="ARBA00012528"/>
    </source>
</evidence>
<reference evidence="6 7" key="1">
    <citation type="submission" date="2023-01" db="EMBL/GenBank/DDBJ databases">
        <title>Vibrio sp. KJ40-1 sp.nov, isolated from marine algae.</title>
        <authorList>
            <person name="Butt M."/>
            <person name="Kim J.M.J."/>
            <person name="Jeon C.O.C."/>
        </authorList>
    </citation>
    <scope>NUCLEOTIDE SEQUENCE [LARGE SCALE GENOMIC DNA]</scope>
    <source>
        <strain evidence="6 7">KJ40-1</strain>
    </source>
</reference>
<keyword evidence="7" id="KW-1185">Reference proteome</keyword>
<evidence type="ECO:0000256" key="3">
    <source>
        <dbReference type="SAM" id="Coils"/>
    </source>
</evidence>
<evidence type="ECO:0000313" key="7">
    <source>
        <dbReference type="Proteomes" id="UP001210678"/>
    </source>
</evidence>
<feature type="coiled-coil region" evidence="3">
    <location>
        <begin position="59"/>
        <end position="96"/>
    </location>
</feature>
<dbReference type="Proteomes" id="UP001210678">
    <property type="component" value="Unassembled WGS sequence"/>
</dbReference>
<evidence type="ECO:0000313" key="6">
    <source>
        <dbReference type="EMBL" id="MDB1123396.1"/>
    </source>
</evidence>
<feature type="domain" description="GGDEF" evidence="5">
    <location>
        <begin position="124"/>
        <end position="258"/>
    </location>
</feature>
<comment type="caution">
    <text evidence="6">The sequence shown here is derived from an EMBL/GenBank/DDBJ whole genome shotgun (WGS) entry which is preliminary data.</text>
</comment>
<dbReference type="SMART" id="SM00267">
    <property type="entry name" value="GGDEF"/>
    <property type="match status" value="1"/>
</dbReference>
<name>A0ABT4YQB3_9VIBR</name>
<dbReference type="Pfam" id="PF00990">
    <property type="entry name" value="GGDEF"/>
    <property type="match status" value="1"/>
</dbReference>
<dbReference type="InterPro" id="IPR050469">
    <property type="entry name" value="Diguanylate_Cyclase"/>
</dbReference>
<dbReference type="InterPro" id="IPR029787">
    <property type="entry name" value="Nucleotide_cyclase"/>
</dbReference>
<gene>
    <name evidence="6" type="ORF">PGX00_06870</name>
</gene>
<sequence>MKPINEFLEAIDKRTGENVHDAASLVIFYHVALGVVFSVLIATGILLFFTLQRYQKLVLTNLKSAIRDQQEELRERKRVESELEEKNEQLKYLSRIDGLTGIFNRRHFNNLLKKEYARHLRNKKTLSLLLIDVDYFKKYNDYYGHIMGDECLIKITKLISESILRPADAVARFGGEEFVCILPETSLEGAIKVANKIMLHIREYGIAHYGTEKGYVTVSIGAACSEDLPRGTEHDLLSKADELLYLAKSLGRDRVAYF</sequence>
<evidence type="ECO:0000256" key="2">
    <source>
        <dbReference type="ARBA" id="ARBA00034247"/>
    </source>
</evidence>
<dbReference type="PROSITE" id="PS50887">
    <property type="entry name" value="GGDEF"/>
    <property type="match status" value="1"/>
</dbReference>
<keyword evidence="3" id="KW-0175">Coiled coil</keyword>
<evidence type="ECO:0000259" key="5">
    <source>
        <dbReference type="PROSITE" id="PS50887"/>
    </source>
</evidence>
<comment type="catalytic activity">
    <reaction evidence="2">
        <text>2 GTP = 3',3'-c-di-GMP + 2 diphosphate</text>
        <dbReference type="Rhea" id="RHEA:24898"/>
        <dbReference type="ChEBI" id="CHEBI:33019"/>
        <dbReference type="ChEBI" id="CHEBI:37565"/>
        <dbReference type="ChEBI" id="CHEBI:58805"/>
        <dbReference type="EC" id="2.7.7.65"/>
    </reaction>
</comment>
<dbReference type="PANTHER" id="PTHR45138">
    <property type="entry name" value="REGULATORY COMPONENTS OF SENSORY TRANSDUCTION SYSTEM"/>
    <property type="match status" value="1"/>
</dbReference>
<dbReference type="Gene3D" id="3.30.70.270">
    <property type="match status" value="1"/>
</dbReference>
<dbReference type="RefSeq" id="WP_272133926.1">
    <property type="nucleotide sequence ID" value="NZ_JAQLOI010000001.1"/>
</dbReference>
<keyword evidence="4" id="KW-0472">Membrane</keyword>
<dbReference type="CDD" id="cd01949">
    <property type="entry name" value="GGDEF"/>
    <property type="match status" value="1"/>
</dbReference>
<keyword evidence="4" id="KW-1133">Transmembrane helix</keyword>
<evidence type="ECO:0000256" key="4">
    <source>
        <dbReference type="SAM" id="Phobius"/>
    </source>
</evidence>